<evidence type="ECO:0000259" key="2">
    <source>
        <dbReference type="Pfam" id="PF19762"/>
    </source>
</evidence>
<protein>
    <recommendedName>
        <fullName evidence="2">DUF6249 domain-containing protein</fullName>
    </recommendedName>
</protein>
<dbReference type="STRING" id="1563681.BFP71_15150"/>
<feature type="transmembrane region" description="Helical" evidence="1">
    <location>
        <begin position="65"/>
        <end position="84"/>
    </location>
</feature>
<dbReference type="AlphaFoldDB" id="A0A1E5T081"/>
<keyword evidence="1" id="KW-1133">Transmembrane helix</keyword>
<evidence type="ECO:0000256" key="1">
    <source>
        <dbReference type="SAM" id="Phobius"/>
    </source>
</evidence>
<dbReference type="OrthoDB" id="1121497at2"/>
<dbReference type="InterPro" id="IPR046216">
    <property type="entry name" value="DUF6249"/>
</dbReference>
<organism evidence="3 4">
    <name type="scientific">Roseivirga misakiensis</name>
    <dbReference type="NCBI Taxonomy" id="1563681"/>
    <lineage>
        <taxon>Bacteria</taxon>
        <taxon>Pseudomonadati</taxon>
        <taxon>Bacteroidota</taxon>
        <taxon>Cytophagia</taxon>
        <taxon>Cytophagales</taxon>
        <taxon>Roseivirgaceae</taxon>
        <taxon>Roseivirga</taxon>
    </lineage>
</organism>
<evidence type="ECO:0000313" key="4">
    <source>
        <dbReference type="Proteomes" id="UP000095552"/>
    </source>
</evidence>
<keyword evidence="1" id="KW-0472">Membrane</keyword>
<proteinExistence type="predicted"/>
<evidence type="ECO:0000313" key="3">
    <source>
        <dbReference type="EMBL" id="OEK04780.1"/>
    </source>
</evidence>
<gene>
    <name evidence="3" type="ORF">BFP71_15150</name>
</gene>
<feature type="domain" description="DUF6249" evidence="2">
    <location>
        <begin position="10"/>
        <end position="108"/>
    </location>
</feature>
<dbReference type="EMBL" id="MDGQ01000005">
    <property type="protein sequence ID" value="OEK04780.1"/>
    <property type="molecule type" value="Genomic_DNA"/>
</dbReference>
<comment type="caution">
    <text evidence="3">The sequence shown here is derived from an EMBL/GenBank/DDBJ whole genome shotgun (WGS) entry which is preliminary data.</text>
</comment>
<reference evidence="3 4" key="1">
    <citation type="submission" date="2016-08" db="EMBL/GenBank/DDBJ databases">
        <title>Draft genome of Fabibacter sp. strain SK-8.</title>
        <authorList>
            <person name="Wong S.-K."/>
            <person name="Hamasaki K."/>
            <person name="Yoshizawa S."/>
        </authorList>
    </citation>
    <scope>NUCLEOTIDE SEQUENCE [LARGE SCALE GENOMIC DNA]</scope>
    <source>
        <strain evidence="3 4">SK-8</strain>
    </source>
</reference>
<feature type="transmembrane region" description="Helical" evidence="1">
    <location>
        <begin position="6"/>
        <end position="28"/>
    </location>
</feature>
<keyword evidence="1" id="KW-0812">Transmembrane</keyword>
<dbReference type="RefSeq" id="WP_069836285.1">
    <property type="nucleotide sequence ID" value="NZ_MDGQ01000005.1"/>
</dbReference>
<dbReference type="Proteomes" id="UP000095552">
    <property type="component" value="Unassembled WGS sequence"/>
</dbReference>
<feature type="transmembrane region" description="Helical" evidence="1">
    <location>
        <begin position="90"/>
        <end position="109"/>
    </location>
</feature>
<dbReference type="Pfam" id="PF19762">
    <property type="entry name" value="DUF6249"/>
    <property type="match status" value="1"/>
</dbReference>
<sequence length="118" mass="13425">MEGFDIVLTVLITFAFTGFTTIGIIKGITSYRLRRRMIEAGLINEEAMELLKDGAKENYYTSLKWGLILFFSGIGLIIINSMDYYYDSTAAYGIVITAASLGFLIYFIFMKQEIKKEQ</sequence>
<name>A0A1E5T081_9BACT</name>
<keyword evidence="4" id="KW-1185">Reference proteome</keyword>
<accession>A0A1E5T081</accession>